<dbReference type="InterPro" id="IPR036058">
    <property type="entry name" value="Kazal_dom_sf"/>
</dbReference>
<dbReference type="OrthoDB" id="7404485at2759"/>
<dbReference type="Proteomes" id="UP000494163">
    <property type="component" value="Chromosome 3R"/>
</dbReference>
<feature type="chain" id="PRO_5005794141" evidence="1">
    <location>
        <begin position="23"/>
        <end position="142"/>
    </location>
</feature>
<name>A0A0M4F3R8_DROBS</name>
<feature type="non-terminal residue" evidence="3">
    <location>
        <position position="142"/>
    </location>
</feature>
<dbReference type="Gene3D" id="3.30.60.30">
    <property type="match status" value="1"/>
</dbReference>
<proteinExistence type="predicted"/>
<evidence type="ECO:0000259" key="2">
    <source>
        <dbReference type="PROSITE" id="PS51465"/>
    </source>
</evidence>
<dbReference type="EMBL" id="CP012526">
    <property type="protein sequence ID" value="ALC46287.1"/>
    <property type="molecule type" value="Genomic_DNA"/>
</dbReference>
<sequence length="142" mass="16590">SNYNKLLVICTTLLVYLAYIGASHHHHLHHCSVQYRCSDIKDTVWAMDHERCHIFHNECLLKVEQCARQNAGKSELIETDEQSCRESCQLPCSDDFDPLCAQFFQEAYITFSNECEMRNYMCEHNRPYSFYAMGECVEYPSG</sequence>
<evidence type="ECO:0000313" key="4">
    <source>
        <dbReference type="Proteomes" id="UP000494163"/>
    </source>
</evidence>
<reference evidence="3 4" key="1">
    <citation type="submission" date="2015-08" db="EMBL/GenBank/DDBJ databases">
        <title>Ancestral chromatin configuration constrains chromatin evolution on differentiating sex chromosomes in Drosophila.</title>
        <authorList>
            <person name="Zhou Q."/>
            <person name="Bachtrog D."/>
        </authorList>
    </citation>
    <scope>NUCLEOTIDE SEQUENCE [LARGE SCALE GENOMIC DNA]</scope>
    <source>
        <tissue evidence="3">Whole larvae</tissue>
    </source>
</reference>
<keyword evidence="1" id="KW-0732">Signal</keyword>
<dbReference type="SUPFAM" id="SSF100895">
    <property type="entry name" value="Kazal-type serine protease inhibitors"/>
    <property type="match status" value="1"/>
</dbReference>
<evidence type="ECO:0000256" key="1">
    <source>
        <dbReference type="SAM" id="SignalP"/>
    </source>
</evidence>
<feature type="signal peptide" evidence="1">
    <location>
        <begin position="1"/>
        <end position="22"/>
    </location>
</feature>
<dbReference type="AlphaFoldDB" id="A0A0M4F3R8"/>
<feature type="domain" description="Kazal-like" evidence="2">
    <location>
        <begin position="78"/>
        <end position="138"/>
    </location>
</feature>
<dbReference type="PROSITE" id="PS51465">
    <property type="entry name" value="KAZAL_2"/>
    <property type="match status" value="1"/>
</dbReference>
<evidence type="ECO:0000313" key="3">
    <source>
        <dbReference type="EMBL" id="ALC46287.1"/>
    </source>
</evidence>
<keyword evidence="4" id="KW-1185">Reference proteome</keyword>
<dbReference type="OMA" id="ECEMRNY"/>
<gene>
    <name evidence="3" type="ORF">Dbus_chr3Rg1037</name>
</gene>
<dbReference type="InterPro" id="IPR002350">
    <property type="entry name" value="Kazal_dom"/>
</dbReference>
<protein>
    <submittedName>
        <fullName evidence="3">CG7695</fullName>
    </submittedName>
</protein>
<organism evidence="3 4">
    <name type="scientific">Drosophila busckii</name>
    <name type="common">Fruit fly</name>
    <dbReference type="NCBI Taxonomy" id="30019"/>
    <lineage>
        <taxon>Eukaryota</taxon>
        <taxon>Metazoa</taxon>
        <taxon>Ecdysozoa</taxon>
        <taxon>Arthropoda</taxon>
        <taxon>Hexapoda</taxon>
        <taxon>Insecta</taxon>
        <taxon>Pterygota</taxon>
        <taxon>Neoptera</taxon>
        <taxon>Endopterygota</taxon>
        <taxon>Diptera</taxon>
        <taxon>Brachycera</taxon>
        <taxon>Muscomorpha</taxon>
        <taxon>Ephydroidea</taxon>
        <taxon>Drosophilidae</taxon>
        <taxon>Drosophila</taxon>
    </lineage>
</organism>
<feature type="non-terminal residue" evidence="3">
    <location>
        <position position="1"/>
    </location>
</feature>
<accession>A0A0M4F3R8</accession>